<feature type="compositionally biased region" description="Polar residues" evidence="2">
    <location>
        <begin position="460"/>
        <end position="469"/>
    </location>
</feature>
<accession>A0A6C0ALJ3</accession>
<keyword evidence="1" id="KW-0175">Coiled coil</keyword>
<evidence type="ECO:0000256" key="2">
    <source>
        <dbReference type="SAM" id="MobiDB-lite"/>
    </source>
</evidence>
<protein>
    <submittedName>
        <fullName evidence="3">Uncharacterized protein</fullName>
    </submittedName>
</protein>
<feature type="region of interest" description="Disordered" evidence="2">
    <location>
        <begin position="328"/>
        <end position="415"/>
    </location>
</feature>
<feature type="compositionally biased region" description="Pro residues" evidence="2">
    <location>
        <begin position="341"/>
        <end position="352"/>
    </location>
</feature>
<evidence type="ECO:0000313" key="3">
    <source>
        <dbReference type="EMBL" id="QHS80155.1"/>
    </source>
</evidence>
<organism evidence="3">
    <name type="scientific">viral metagenome</name>
    <dbReference type="NCBI Taxonomy" id="1070528"/>
    <lineage>
        <taxon>unclassified sequences</taxon>
        <taxon>metagenomes</taxon>
        <taxon>organismal metagenomes</taxon>
    </lineage>
</organism>
<feature type="region of interest" description="Disordered" evidence="2">
    <location>
        <begin position="448"/>
        <end position="469"/>
    </location>
</feature>
<feature type="region of interest" description="Disordered" evidence="2">
    <location>
        <begin position="113"/>
        <end position="145"/>
    </location>
</feature>
<feature type="compositionally biased region" description="Polar residues" evidence="2">
    <location>
        <begin position="383"/>
        <end position="398"/>
    </location>
</feature>
<sequence>METIKINIDDVSSSPRLKVIDSPKTPGGSSKHVNFGSGIDLFMNNKKVSKPGSPTSDIKLNEINNLDLNNLSNSNNDTNNIKLNLNEAKPVSFNKMLYENKVKKEETNNVNKPMLGKEMSKDNNTDTDGFKKFTEIPVNPNMNIQPKTMKKEDELREKLKTLRKLEALEKKGFRLTKKYGMESSLDEMTGEYEMIKNEVEKKNSSKFQGKMLMAAVSGLEFLNSKFDPFDLKLDGWAEAVNENLEEYDDVFGELHEKYSSKAKMAPEIKLLFMLGGSAVMLHMTNTMFKSAMPGMDDIMKQNPDLMQQFTNAAVSSMSKNNPGFGNFVNGAMNNSYNEPRVQPPRGAPPGPTPQMRRRPPTPPIGPPSSRPDVGFSRGRPTFNDATNMDSTFATIGKSNKQKSKRQEMKGPSDIGEILSGLKTKRVNMNIKDNKSTISLDDVKELKSDLSLPKRSKRSASAKNVVNLSL</sequence>
<dbReference type="AlphaFoldDB" id="A0A6C0ALJ3"/>
<dbReference type="EMBL" id="MN740675">
    <property type="protein sequence ID" value="QHS80155.1"/>
    <property type="molecule type" value="Genomic_DNA"/>
</dbReference>
<name>A0A6C0ALJ3_9ZZZZ</name>
<dbReference type="InterPro" id="IPR043910">
    <property type="entry name" value="DUF5767"/>
</dbReference>
<feature type="compositionally biased region" description="Basic and acidic residues" evidence="2">
    <location>
        <begin position="118"/>
        <end position="134"/>
    </location>
</feature>
<dbReference type="Pfam" id="PF19071">
    <property type="entry name" value="DUF5767"/>
    <property type="match status" value="1"/>
</dbReference>
<proteinExistence type="predicted"/>
<evidence type="ECO:0000256" key="1">
    <source>
        <dbReference type="SAM" id="Coils"/>
    </source>
</evidence>
<reference evidence="3" key="1">
    <citation type="journal article" date="2020" name="Nature">
        <title>Giant virus diversity and host interactions through global metagenomics.</title>
        <authorList>
            <person name="Schulz F."/>
            <person name="Roux S."/>
            <person name="Paez-Espino D."/>
            <person name="Jungbluth S."/>
            <person name="Walsh D.A."/>
            <person name="Denef V.J."/>
            <person name="McMahon K.D."/>
            <person name="Konstantinidis K.T."/>
            <person name="Eloe-Fadrosh E.A."/>
            <person name="Kyrpides N.C."/>
            <person name="Woyke T."/>
        </authorList>
    </citation>
    <scope>NUCLEOTIDE SEQUENCE</scope>
    <source>
        <strain evidence="3">GVMAG-S-1039698-54</strain>
    </source>
</reference>
<feature type="compositionally biased region" description="Pro residues" evidence="2">
    <location>
        <begin position="360"/>
        <end position="369"/>
    </location>
</feature>
<feature type="coiled-coil region" evidence="1">
    <location>
        <begin position="151"/>
        <end position="205"/>
    </location>
</feature>